<organism evidence="5">
    <name type="scientific">Macrobrachium nipponense</name>
    <name type="common">Oriental river shrimp</name>
    <name type="synonym">Palaemon nipponensis</name>
    <dbReference type="NCBI Taxonomy" id="159736"/>
    <lineage>
        <taxon>Eukaryota</taxon>
        <taxon>Metazoa</taxon>
        <taxon>Ecdysozoa</taxon>
        <taxon>Arthropoda</taxon>
        <taxon>Crustacea</taxon>
        <taxon>Multicrustacea</taxon>
        <taxon>Malacostraca</taxon>
        <taxon>Eumalacostraca</taxon>
        <taxon>Eucarida</taxon>
        <taxon>Decapoda</taxon>
        <taxon>Pleocyemata</taxon>
        <taxon>Caridea</taxon>
        <taxon>Palaemonoidea</taxon>
        <taxon>Palaemonidae</taxon>
        <taxon>Macrobrachium</taxon>
    </lineage>
</organism>
<evidence type="ECO:0000256" key="1">
    <source>
        <dbReference type="ARBA" id="ARBA00004613"/>
    </source>
</evidence>
<dbReference type="PANTHER" id="PTHR39957:SF1">
    <property type="entry name" value="AT09846P1-RELATED"/>
    <property type="match status" value="1"/>
</dbReference>
<dbReference type="PANTHER" id="PTHR39957">
    <property type="entry name" value="AT09846P1-RELATED"/>
    <property type="match status" value="1"/>
</dbReference>
<dbReference type="GO" id="GO:0005576">
    <property type="term" value="C:extracellular region"/>
    <property type="evidence" value="ECO:0007669"/>
    <property type="project" value="UniProtKB-SubCell"/>
</dbReference>
<keyword evidence="3" id="KW-0732">Signal</keyword>
<feature type="signal peptide" evidence="3">
    <location>
        <begin position="1"/>
        <end position="22"/>
    </location>
</feature>
<dbReference type="InterPro" id="IPR029277">
    <property type="entry name" value="SVWC_dom"/>
</dbReference>
<dbReference type="AlphaFoldDB" id="A0A4P8XS96"/>
<accession>A0A4P8XS96</accession>
<name>A0A4P8XS96_MACNP</name>
<evidence type="ECO:0000259" key="4">
    <source>
        <dbReference type="SMART" id="SM01318"/>
    </source>
</evidence>
<keyword evidence="2" id="KW-0964">Secreted</keyword>
<dbReference type="SMR" id="A0A4P8XS96"/>
<dbReference type="EMBL" id="MK125517">
    <property type="protein sequence ID" value="QCT05776.1"/>
    <property type="molecule type" value="mRNA"/>
</dbReference>
<evidence type="ECO:0000256" key="3">
    <source>
        <dbReference type="SAM" id="SignalP"/>
    </source>
</evidence>
<evidence type="ECO:0000256" key="2">
    <source>
        <dbReference type="ARBA" id="ARBA00022525"/>
    </source>
</evidence>
<evidence type="ECO:0000313" key="5">
    <source>
        <dbReference type="EMBL" id="QCT05776.1"/>
    </source>
</evidence>
<proteinExistence type="evidence at transcript level"/>
<sequence length="138" mass="15075">MSSSSAAVKFLSLMALVGVSLATVALGPSPVHPDHPGQCWSESQKRSFPDGKNWQEPNCVQVTCTAYKGRLFVQYASCPSVGVPPGCTTTRDLKMPYPSCCPMPSCPEIPTAAELNGPEYDDFTNWINEHYDQQTQME</sequence>
<dbReference type="SMART" id="SM01318">
    <property type="entry name" value="SVWC"/>
    <property type="match status" value="1"/>
</dbReference>
<feature type="domain" description="Single" evidence="4">
    <location>
        <begin position="39"/>
        <end position="106"/>
    </location>
</feature>
<feature type="chain" id="PRO_5020371240" evidence="3">
    <location>
        <begin position="23"/>
        <end position="138"/>
    </location>
</feature>
<comment type="subcellular location">
    <subcellularLocation>
        <location evidence="1">Secreted</location>
    </subcellularLocation>
</comment>
<protein>
    <submittedName>
        <fullName evidence="5">Single-domain von Willebrand factor type C</fullName>
    </submittedName>
</protein>
<dbReference type="Pfam" id="PF15430">
    <property type="entry name" value="SVWC"/>
    <property type="match status" value="1"/>
</dbReference>
<dbReference type="InterPro" id="IPR053308">
    <property type="entry name" value="Vago-like"/>
</dbReference>
<reference evidence="5" key="1">
    <citation type="submission" date="2018-11" db="EMBL/GenBank/DDBJ databases">
        <authorList>
            <person name="Liu F.S."/>
            <person name="Tang T."/>
            <person name="Zhang Y.M."/>
            <person name="Sun H.H."/>
        </authorList>
    </citation>
    <scope>NUCLEOTIDE SEQUENCE</scope>
</reference>
<gene>
    <name evidence="5" type="primary">SVWC</name>
</gene>